<dbReference type="HOGENOM" id="CLU_2534676_0_0_2"/>
<geneLocation type="plasmid" evidence="1 2">
    <name>pH6Ac</name>
</geneLocation>
<evidence type="ECO:0000313" key="2">
    <source>
        <dbReference type="Proteomes" id="UP000005877"/>
    </source>
</evidence>
<dbReference type="EMBL" id="CP003118">
    <property type="protein sequence ID" value="AET65759.1"/>
    <property type="molecule type" value="Genomic_DNA"/>
</dbReference>
<keyword evidence="1" id="KW-0614">Plasmid</keyword>
<evidence type="ECO:0000313" key="1">
    <source>
        <dbReference type="EMBL" id="AET65759.1"/>
    </source>
</evidence>
<sequence length="83" mass="9543">MATWNASEIRFSERRGAGINHVITRLRFSENHGLIRIISSLYIPLTYSYSYSSLIHIPFCRKIVTSDGPDFSSYQSIRKTITT</sequence>
<organism evidence="1 2">
    <name type="scientific">Methanothrix harundinacea (strain 6Ac)</name>
    <name type="common">Methanosaeta harundinacea</name>
    <dbReference type="NCBI Taxonomy" id="1110509"/>
    <lineage>
        <taxon>Archaea</taxon>
        <taxon>Methanobacteriati</taxon>
        <taxon>Methanobacteriota</taxon>
        <taxon>Stenosarchaea group</taxon>
        <taxon>Methanomicrobia</taxon>
        <taxon>Methanotrichales</taxon>
        <taxon>Methanotrichaceae</taxon>
        <taxon>Methanothrix</taxon>
    </lineage>
</organism>
<dbReference type="AlphaFoldDB" id="G7WRL8"/>
<proteinExistence type="predicted"/>
<dbReference type="KEGG" id="mhi:Mhar_2409"/>
<keyword evidence="2" id="KW-1185">Reference proteome</keyword>
<protein>
    <submittedName>
        <fullName evidence="1">Uncharacterized protein</fullName>
    </submittedName>
</protein>
<name>G7WRL8_METH6</name>
<reference evidence="1 2" key="1">
    <citation type="journal article" date="2012" name="PLoS ONE">
        <title>The genome characteristics and predicted function of methyl-group oxidation pathway in the obligate aceticlastic methanogens, Methanosaeta spp.</title>
        <authorList>
            <person name="Zhu J."/>
            <person name="Zheng H."/>
            <person name="Ai G."/>
            <person name="Zhang G."/>
            <person name="Liu D."/>
            <person name="Liu X."/>
            <person name="Dong X."/>
        </authorList>
    </citation>
    <scope>NUCLEOTIDE SEQUENCE [LARGE SCALE GENOMIC DNA]</scope>
    <source>
        <strain evidence="2">6Ac</strain>
        <plasmid evidence="2">Plasmid pH6Ac</plasmid>
    </source>
</reference>
<dbReference type="Proteomes" id="UP000005877">
    <property type="component" value="Plasmid pH6Ac"/>
</dbReference>
<accession>G7WRL8</accession>
<gene>
    <name evidence="1" type="ordered locus">Mhar_2409</name>
</gene>